<keyword evidence="3" id="KW-1185">Reference proteome</keyword>
<dbReference type="Proteomes" id="UP000021369">
    <property type="component" value="Unassembled WGS sequence"/>
</dbReference>
<dbReference type="RefSeq" id="WP_024856972.1">
    <property type="nucleotide sequence ID" value="NZ_JEOB01000004.1"/>
</dbReference>
<dbReference type="AlphaFoldDB" id="A0A011UAE1"/>
<dbReference type="EMBL" id="JEOB01000004">
    <property type="protein sequence ID" value="EXM37554.1"/>
    <property type="molecule type" value="Genomic_DNA"/>
</dbReference>
<reference evidence="2 3" key="1">
    <citation type="submission" date="2013-06" db="EMBL/GenBank/DDBJ databases">
        <title>Rumen cellulosomics: divergent fiber-degrading strategies revealed by comparative genome-wide analysis of six Ruminococcal strains.</title>
        <authorList>
            <person name="Dassa B."/>
            <person name="Borovok I."/>
            <person name="Lamed R."/>
            <person name="Flint H."/>
            <person name="Yeoman C.J."/>
            <person name="White B."/>
            <person name="Bayer E.A."/>
        </authorList>
    </citation>
    <scope>NUCLEOTIDE SEQUENCE [LARGE SCALE GENOMIC DNA]</scope>
    <source>
        <strain evidence="2 3">SY3</strain>
    </source>
</reference>
<feature type="transmembrane region" description="Helical" evidence="1">
    <location>
        <begin position="123"/>
        <end position="140"/>
    </location>
</feature>
<proteinExistence type="predicted"/>
<feature type="transmembrane region" description="Helical" evidence="1">
    <location>
        <begin position="56"/>
        <end position="77"/>
    </location>
</feature>
<name>A0A011UAE1_RUMAL</name>
<dbReference type="Pfam" id="PF11188">
    <property type="entry name" value="DUF2975"/>
    <property type="match status" value="1"/>
</dbReference>
<accession>A0A011UAE1</accession>
<dbReference type="OrthoDB" id="2003714at2"/>
<keyword evidence="1" id="KW-0812">Transmembrane</keyword>
<evidence type="ECO:0008006" key="4">
    <source>
        <dbReference type="Google" id="ProtNLM"/>
    </source>
</evidence>
<dbReference type="PATRIC" id="fig|1341156.4.peg.3722"/>
<keyword evidence="1" id="KW-0472">Membrane</keyword>
<sequence length="158" mass="17698">MVNELTGWSEMKSLKLSRLLVLGMFFLLIVLMFTSYIIAGWFSAISVGSGVIKSNLTGAVTAMICICDVFALIAVAALHKLLSNISKDEVFISQNTLCLRIISWCCVFAGLTMVFFSLWRFEFLFPAFFAMFLGLIIRVLKNVLEKAVELKSENDFTI</sequence>
<evidence type="ECO:0000313" key="3">
    <source>
        <dbReference type="Proteomes" id="UP000021369"/>
    </source>
</evidence>
<comment type="caution">
    <text evidence="2">The sequence shown here is derived from an EMBL/GenBank/DDBJ whole genome shotgun (WGS) entry which is preliminary data.</text>
</comment>
<evidence type="ECO:0000256" key="1">
    <source>
        <dbReference type="SAM" id="Phobius"/>
    </source>
</evidence>
<keyword evidence="1" id="KW-1133">Transmembrane helix</keyword>
<feature type="transmembrane region" description="Helical" evidence="1">
    <location>
        <begin position="97"/>
        <end position="117"/>
    </location>
</feature>
<organism evidence="2 3">
    <name type="scientific">Ruminococcus albus SY3</name>
    <dbReference type="NCBI Taxonomy" id="1341156"/>
    <lineage>
        <taxon>Bacteria</taxon>
        <taxon>Bacillati</taxon>
        <taxon>Bacillota</taxon>
        <taxon>Clostridia</taxon>
        <taxon>Eubacteriales</taxon>
        <taxon>Oscillospiraceae</taxon>
        <taxon>Ruminococcus</taxon>
    </lineage>
</organism>
<protein>
    <recommendedName>
        <fullName evidence="4">DUF2975 domain-containing protein</fullName>
    </recommendedName>
</protein>
<gene>
    <name evidence="2" type="ORF">RASY3_13495</name>
</gene>
<evidence type="ECO:0000313" key="2">
    <source>
        <dbReference type="EMBL" id="EXM37554.1"/>
    </source>
</evidence>
<dbReference type="InterPro" id="IPR021354">
    <property type="entry name" value="DUF2975"/>
</dbReference>
<feature type="transmembrane region" description="Helical" evidence="1">
    <location>
        <begin position="19"/>
        <end position="44"/>
    </location>
</feature>